<accession>A0ACB8U862</accession>
<reference evidence="1" key="1">
    <citation type="journal article" date="2021" name="Environ. Microbiol.">
        <title>Gene family expansions and transcriptome signatures uncover fungal adaptations to wood decay.</title>
        <authorList>
            <person name="Hage H."/>
            <person name="Miyauchi S."/>
            <person name="Viragh M."/>
            <person name="Drula E."/>
            <person name="Min B."/>
            <person name="Chaduli D."/>
            <person name="Navarro D."/>
            <person name="Favel A."/>
            <person name="Norest M."/>
            <person name="Lesage-Meessen L."/>
            <person name="Balint B."/>
            <person name="Merenyi Z."/>
            <person name="de Eugenio L."/>
            <person name="Morin E."/>
            <person name="Martinez A.T."/>
            <person name="Baldrian P."/>
            <person name="Stursova M."/>
            <person name="Martinez M.J."/>
            <person name="Novotny C."/>
            <person name="Magnuson J.K."/>
            <person name="Spatafora J.W."/>
            <person name="Maurice S."/>
            <person name="Pangilinan J."/>
            <person name="Andreopoulos W."/>
            <person name="LaButti K."/>
            <person name="Hundley H."/>
            <person name="Na H."/>
            <person name="Kuo A."/>
            <person name="Barry K."/>
            <person name="Lipzen A."/>
            <person name="Henrissat B."/>
            <person name="Riley R."/>
            <person name="Ahrendt S."/>
            <person name="Nagy L.G."/>
            <person name="Grigoriev I.V."/>
            <person name="Martin F."/>
            <person name="Rosso M.N."/>
        </authorList>
    </citation>
    <scope>NUCLEOTIDE SEQUENCE</scope>
    <source>
        <strain evidence="1">CBS 384.51</strain>
    </source>
</reference>
<sequence>MSPRSQAPLSVAIVGTGLVGAELISQLLSLPSPSPFKLVSLSTSTKTVFAPEGLKITPQTWLSTLKSSSEQPDLLALPDKLSVLERAVFVDNTASQDVANLYPEFLKKGVHVVTPNKKAFSGSQKLYDDILKASKEGSARWLNESTVGAGLPVVQTLKDMVASGDKIKKIEGVFSGTMSYIFNEFSTANPGGPAFSSVVRIAREKGYTEPHPGDDLNGADVARKLAILARSIPSLQSALPEGYTSVSTRSLVPDALASVSSGTDFVDRLPEFDTEFEKLQRQAREEGAVLRFVGVVDVEKGVVKADLEKYPTSHPFATSLGGSDNIIMFHTERYSPRPLIIQGAGAGAAVTAMGVMSDLLKLA</sequence>
<dbReference type="EMBL" id="MU274908">
    <property type="protein sequence ID" value="KAI0090426.1"/>
    <property type="molecule type" value="Genomic_DNA"/>
</dbReference>
<protein>
    <submittedName>
        <fullName evidence="1">Homoserine dehydrogenase-domain-containing protein</fullName>
    </submittedName>
</protein>
<dbReference type="Proteomes" id="UP001055072">
    <property type="component" value="Unassembled WGS sequence"/>
</dbReference>
<evidence type="ECO:0000313" key="2">
    <source>
        <dbReference type="Proteomes" id="UP001055072"/>
    </source>
</evidence>
<keyword evidence="2" id="KW-1185">Reference proteome</keyword>
<comment type="caution">
    <text evidence="1">The sequence shown here is derived from an EMBL/GenBank/DDBJ whole genome shotgun (WGS) entry which is preliminary data.</text>
</comment>
<evidence type="ECO:0000313" key="1">
    <source>
        <dbReference type="EMBL" id="KAI0090426.1"/>
    </source>
</evidence>
<gene>
    <name evidence="1" type="ORF">BDY19DRAFT_992622</name>
</gene>
<proteinExistence type="predicted"/>
<organism evidence="1 2">
    <name type="scientific">Irpex rosettiformis</name>
    <dbReference type="NCBI Taxonomy" id="378272"/>
    <lineage>
        <taxon>Eukaryota</taxon>
        <taxon>Fungi</taxon>
        <taxon>Dikarya</taxon>
        <taxon>Basidiomycota</taxon>
        <taxon>Agaricomycotina</taxon>
        <taxon>Agaricomycetes</taxon>
        <taxon>Polyporales</taxon>
        <taxon>Irpicaceae</taxon>
        <taxon>Irpex</taxon>
    </lineage>
</organism>
<name>A0ACB8U862_9APHY</name>